<dbReference type="Gene3D" id="1.10.357.10">
    <property type="entry name" value="Tetracycline Repressor, domain 2"/>
    <property type="match status" value="1"/>
</dbReference>
<sequence length="191" mass="20374">MTSDTRTRLLEASAQLFREQGYAGTGLKQITAAGEAPWGSLYHFFPGGKEQLGAEAVAHSGGRYLKLFDIVFDGADGDFVRSVRDFFQLSVEALERSGWADGCPIATVALETASTSEPLRHACAEVFVSWQEAIARRLRAAGVPDGRAADLATYVLSAFEGALVLSRTAHDTRALKVTGGIVAETVRAALP</sequence>
<keyword evidence="3" id="KW-0804">Transcription</keyword>
<keyword evidence="7" id="KW-1185">Reference proteome</keyword>
<evidence type="ECO:0000256" key="2">
    <source>
        <dbReference type="ARBA" id="ARBA00023125"/>
    </source>
</evidence>
<keyword evidence="1" id="KW-0805">Transcription regulation</keyword>
<evidence type="ECO:0000256" key="1">
    <source>
        <dbReference type="ARBA" id="ARBA00023015"/>
    </source>
</evidence>
<dbReference type="RefSeq" id="WP_344279919.1">
    <property type="nucleotide sequence ID" value="NZ_BAAAMR010000107.1"/>
</dbReference>
<organism evidence="6 7">
    <name type="scientific">Actinomadura napierensis</name>
    <dbReference type="NCBI Taxonomy" id="267854"/>
    <lineage>
        <taxon>Bacteria</taxon>
        <taxon>Bacillati</taxon>
        <taxon>Actinomycetota</taxon>
        <taxon>Actinomycetes</taxon>
        <taxon>Streptosporangiales</taxon>
        <taxon>Thermomonosporaceae</taxon>
        <taxon>Actinomadura</taxon>
    </lineage>
</organism>
<dbReference type="Proteomes" id="UP001501020">
    <property type="component" value="Unassembled WGS sequence"/>
</dbReference>
<gene>
    <name evidence="6" type="ORF">GCM10009727_78660</name>
</gene>
<dbReference type="InterPro" id="IPR009057">
    <property type="entry name" value="Homeodomain-like_sf"/>
</dbReference>
<dbReference type="EMBL" id="BAAAMR010000107">
    <property type="protein sequence ID" value="GAA2162874.1"/>
    <property type="molecule type" value="Genomic_DNA"/>
</dbReference>
<feature type="domain" description="HTH tetR-type" evidence="4">
    <location>
        <begin position="9"/>
        <end position="53"/>
    </location>
</feature>
<protein>
    <submittedName>
        <fullName evidence="6">TetR/AcrR family transcriptional regulator</fullName>
    </submittedName>
</protein>
<evidence type="ECO:0000259" key="5">
    <source>
        <dbReference type="Pfam" id="PF21993"/>
    </source>
</evidence>
<dbReference type="Pfam" id="PF00440">
    <property type="entry name" value="TetR_N"/>
    <property type="match status" value="1"/>
</dbReference>
<dbReference type="PANTHER" id="PTHR47506">
    <property type="entry name" value="TRANSCRIPTIONAL REGULATORY PROTEIN"/>
    <property type="match status" value="1"/>
</dbReference>
<evidence type="ECO:0000313" key="7">
    <source>
        <dbReference type="Proteomes" id="UP001501020"/>
    </source>
</evidence>
<keyword evidence="2" id="KW-0238">DNA-binding</keyword>
<dbReference type="InterPro" id="IPR036271">
    <property type="entry name" value="Tet_transcr_reg_TetR-rel_C_sf"/>
</dbReference>
<dbReference type="SUPFAM" id="SSF46689">
    <property type="entry name" value="Homeodomain-like"/>
    <property type="match status" value="1"/>
</dbReference>
<dbReference type="InterPro" id="IPR001647">
    <property type="entry name" value="HTH_TetR"/>
</dbReference>
<accession>A0ABP5M3Z9</accession>
<proteinExistence type="predicted"/>
<evidence type="ECO:0000313" key="6">
    <source>
        <dbReference type="EMBL" id="GAA2162874.1"/>
    </source>
</evidence>
<dbReference type="Pfam" id="PF21993">
    <property type="entry name" value="TetR_C_13_2"/>
    <property type="match status" value="1"/>
</dbReference>
<reference evidence="7" key="1">
    <citation type="journal article" date="2019" name="Int. J. Syst. Evol. Microbiol.">
        <title>The Global Catalogue of Microorganisms (GCM) 10K type strain sequencing project: providing services to taxonomists for standard genome sequencing and annotation.</title>
        <authorList>
            <consortium name="The Broad Institute Genomics Platform"/>
            <consortium name="The Broad Institute Genome Sequencing Center for Infectious Disease"/>
            <person name="Wu L."/>
            <person name="Ma J."/>
        </authorList>
    </citation>
    <scope>NUCLEOTIDE SEQUENCE [LARGE SCALE GENOMIC DNA]</scope>
    <source>
        <strain evidence="7">JCM 13850</strain>
    </source>
</reference>
<dbReference type="InterPro" id="IPR054156">
    <property type="entry name" value="YxaF_TetR_C"/>
</dbReference>
<feature type="domain" description="Transcriptional regulator LmrA/YxaF-like C-terminal" evidence="5">
    <location>
        <begin position="81"/>
        <end position="177"/>
    </location>
</feature>
<name>A0ABP5M3Z9_9ACTN</name>
<dbReference type="PANTHER" id="PTHR47506:SF3">
    <property type="entry name" value="HTH-TYPE TRANSCRIPTIONAL REGULATOR LMRA"/>
    <property type="match status" value="1"/>
</dbReference>
<dbReference type="SUPFAM" id="SSF48498">
    <property type="entry name" value="Tetracyclin repressor-like, C-terminal domain"/>
    <property type="match status" value="1"/>
</dbReference>
<comment type="caution">
    <text evidence="6">The sequence shown here is derived from an EMBL/GenBank/DDBJ whole genome shotgun (WGS) entry which is preliminary data.</text>
</comment>
<evidence type="ECO:0000259" key="4">
    <source>
        <dbReference type="Pfam" id="PF00440"/>
    </source>
</evidence>
<evidence type="ECO:0000256" key="3">
    <source>
        <dbReference type="ARBA" id="ARBA00023163"/>
    </source>
</evidence>